<comment type="similarity">
    <text evidence="1 6">Belongs to the bacterial ribosomal protein bS6 family.</text>
</comment>
<organism evidence="8 9">
    <name type="scientific">Methylopila henanensis</name>
    <dbReference type="NCBI Taxonomy" id="873516"/>
    <lineage>
        <taxon>Bacteria</taxon>
        <taxon>Pseudomonadati</taxon>
        <taxon>Pseudomonadota</taxon>
        <taxon>Alphaproteobacteria</taxon>
        <taxon>Hyphomicrobiales</taxon>
        <taxon>Methylopilaceae</taxon>
        <taxon>Methylopila</taxon>
    </lineage>
</organism>
<evidence type="ECO:0000256" key="6">
    <source>
        <dbReference type="HAMAP-Rule" id="MF_00360"/>
    </source>
</evidence>
<dbReference type="EMBL" id="JBHUER010000004">
    <property type="protein sequence ID" value="MFD1702643.1"/>
    <property type="molecule type" value="Genomic_DNA"/>
</dbReference>
<keyword evidence="6" id="KW-0699">rRNA-binding</keyword>
<dbReference type="GO" id="GO:0005840">
    <property type="term" value="C:ribosome"/>
    <property type="evidence" value="ECO:0007669"/>
    <property type="project" value="UniProtKB-KW"/>
</dbReference>
<dbReference type="PANTHER" id="PTHR21011">
    <property type="entry name" value="MITOCHONDRIAL 28S RIBOSOMAL PROTEIN S6"/>
    <property type="match status" value="1"/>
</dbReference>
<keyword evidence="6" id="KW-0694">RNA-binding</keyword>
<dbReference type="InterPro" id="IPR000529">
    <property type="entry name" value="Ribosomal_bS6"/>
</dbReference>
<comment type="function">
    <text evidence="4 6">Binds together with bS18 to 16S ribosomal RNA.</text>
</comment>
<dbReference type="RefSeq" id="WP_378798137.1">
    <property type="nucleotide sequence ID" value="NZ_JBHUER010000004.1"/>
</dbReference>
<dbReference type="InterPro" id="IPR014717">
    <property type="entry name" value="Transl_elong_EF1B/ribsomal_bS6"/>
</dbReference>
<evidence type="ECO:0000256" key="3">
    <source>
        <dbReference type="ARBA" id="ARBA00023274"/>
    </source>
</evidence>
<evidence type="ECO:0000256" key="1">
    <source>
        <dbReference type="ARBA" id="ARBA00009512"/>
    </source>
</evidence>
<dbReference type="Gene3D" id="3.30.70.60">
    <property type="match status" value="1"/>
</dbReference>
<evidence type="ECO:0000256" key="7">
    <source>
        <dbReference type="SAM" id="MobiDB-lite"/>
    </source>
</evidence>
<dbReference type="Pfam" id="PF01250">
    <property type="entry name" value="Ribosomal_S6"/>
    <property type="match status" value="1"/>
</dbReference>
<accession>A0ABW4K7U9</accession>
<dbReference type="HAMAP" id="MF_00360">
    <property type="entry name" value="Ribosomal_bS6"/>
    <property type="match status" value="1"/>
</dbReference>
<gene>
    <name evidence="6 8" type="primary">rpsF</name>
    <name evidence="8" type="ORF">ACFSCV_06455</name>
</gene>
<dbReference type="CDD" id="cd00473">
    <property type="entry name" value="bS6"/>
    <property type="match status" value="1"/>
</dbReference>
<dbReference type="SUPFAM" id="SSF54995">
    <property type="entry name" value="Ribosomal protein S6"/>
    <property type="match status" value="1"/>
</dbReference>
<evidence type="ECO:0000256" key="2">
    <source>
        <dbReference type="ARBA" id="ARBA00022980"/>
    </source>
</evidence>
<keyword evidence="3 6" id="KW-0687">Ribonucleoprotein</keyword>
<dbReference type="NCBIfam" id="TIGR00166">
    <property type="entry name" value="S6"/>
    <property type="match status" value="1"/>
</dbReference>
<evidence type="ECO:0000256" key="4">
    <source>
        <dbReference type="ARBA" id="ARBA00035104"/>
    </source>
</evidence>
<evidence type="ECO:0000313" key="8">
    <source>
        <dbReference type="EMBL" id="MFD1702643.1"/>
    </source>
</evidence>
<feature type="compositionally biased region" description="Basic and acidic residues" evidence="7">
    <location>
        <begin position="105"/>
        <end position="152"/>
    </location>
</feature>
<reference evidence="9" key="1">
    <citation type="journal article" date="2019" name="Int. J. Syst. Evol. Microbiol.">
        <title>The Global Catalogue of Microorganisms (GCM) 10K type strain sequencing project: providing services to taxonomists for standard genome sequencing and annotation.</title>
        <authorList>
            <consortium name="The Broad Institute Genomics Platform"/>
            <consortium name="The Broad Institute Genome Sequencing Center for Infectious Disease"/>
            <person name="Wu L."/>
            <person name="Ma J."/>
        </authorList>
    </citation>
    <scope>NUCLEOTIDE SEQUENCE [LARGE SCALE GENOMIC DNA]</scope>
    <source>
        <strain evidence="9">KCTC 23707</strain>
    </source>
</reference>
<evidence type="ECO:0000313" key="9">
    <source>
        <dbReference type="Proteomes" id="UP001597308"/>
    </source>
</evidence>
<feature type="region of interest" description="Disordered" evidence="7">
    <location>
        <begin position="99"/>
        <end position="152"/>
    </location>
</feature>
<dbReference type="PANTHER" id="PTHR21011:SF1">
    <property type="entry name" value="SMALL RIBOSOMAL SUBUNIT PROTEIN BS6M"/>
    <property type="match status" value="1"/>
</dbReference>
<evidence type="ECO:0000256" key="5">
    <source>
        <dbReference type="ARBA" id="ARBA00035294"/>
    </source>
</evidence>
<dbReference type="InterPro" id="IPR035980">
    <property type="entry name" value="Ribosomal_bS6_sf"/>
</dbReference>
<sequence length="152" mass="17283">MPLYEHVFLARQDVTAQQVEALTEQYKAVLEGLGGEVKKTEYWGVKPLAYRIKKNRKAHYTLLNIDAPAAAVAELERQQGISEDILRVLTLKVEELEEGPSAMLQRRDRDDRDDRPRGGGRDGERGGFRREGGDRGPRRDDRGPRRDEQGAE</sequence>
<dbReference type="InterPro" id="IPR020814">
    <property type="entry name" value="Ribosomal_S6_plastid/chlpt"/>
</dbReference>
<keyword evidence="9" id="KW-1185">Reference proteome</keyword>
<protein>
    <recommendedName>
        <fullName evidence="5 6">Small ribosomal subunit protein bS6</fullName>
    </recommendedName>
</protein>
<dbReference type="Proteomes" id="UP001597308">
    <property type="component" value="Unassembled WGS sequence"/>
</dbReference>
<comment type="caution">
    <text evidence="8">The sequence shown here is derived from an EMBL/GenBank/DDBJ whole genome shotgun (WGS) entry which is preliminary data.</text>
</comment>
<name>A0ABW4K7U9_9HYPH</name>
<keyword evidence="2 6" id="KW-0689">Ribosomal protein</keyword>
<proteinExistence type="inferred from homology"/>